<feature type="binding site" evidence="7">
    <location>
        <begin position="98"/>
        <end position="100"/>
    </location>
    <ligand>
        <name>S-adenosyl-L-methionine</name>
        <dbReference type="ChEBI" id="CHEBI:59789"/>
    </ligand>
</feature>
<reference evidence="10" key="1">
    <citation type="submission" date="2014-11" db="EMBL/GenBank/DDBJ databases">
        <authorList>
            <person name="Hornung B.V."/>
        </authorList>
    </citation>
    <scope>NUCLEOTIDE SEQUENCE</scope>
    <source>
        <strain evidence="10">INE</strain>
    </source>
</reference>
<evidence type="ECO:0000256" key="7">
    <source>
        <dbReference type="HAMAP-Rule" id="MF_01007"/>
    </source>
</evidence>
<keyword evidence="4 7" id="KW-0489">Methyltransferase</keyword>
<comment type="similarity">
    <text evidence="1 7">Belongs to the methyltransferase superfamily. RsmH family.</text>
</comment>
<feature type="binding site" evidence="7">
    <location>
        <position position="118"/>
    </location>
    <ligand>
        <name>S-adenosyl-L-methionine</name>
        <dbReference type="ChEBI" id="CHEBI:59789"/>
    </ligand>
</feature>
<feature type="region of interest" description="Disordered" evidence="8">
    <location>
        <begin position="356"/>
        <end position="384"/>
    </location>
</feature>
<feature type="region of interest" description="Disordered" evidence="8">
    <location>
        <begin position="1"/>
        <end position="22"/>
    </location>
</feature>
<dbReference type="Pfam" id="PF01795">
    <property type="entry name" value="Methyltransf_5"/>
    <property type="match status" value="1"/>
</dbReference>
<organism evidence="9">
    <name type="scientific">Acididesulfobacillus acetoxydans</name>
    <dbReference type="NCBI Taxonomy" id="1561005"/>
    <lineage>
        <taxon>Bacteria</taxon>
        <taxon>Bacillati</taxon>
        <taxon>Bacillota</taxon>
        <taxon>Clostridia</taxon>
        <taxon>Eubacteriales</taxon>
        <taxon>Peptococcaceae</taxon>
        <taxon>Acididesulfobacillus</taxon>
    </lineage>
</organism>
<feature type="binding site" evidence="7">
    <location>
        <position position="165"/>
    </location>
    <ligand>
        <name>S-adenosyl-L-methionine</name>
        <dbReference type="ChEBI" id="CHEBI:59789"/>
    </ligand>
</feature>
<feature type="binding site" evidence="7">
    <location>
        <position position="144"/>
    </location>
    <ligand>
        <name>S-adenosyl-L-methionine</name>
        <dbReference type="ChEBI" id="CHEBI:59789"/>
    </ligand>
</feature>
<dbReference type="KEGG" id="aacx:DEACI_3719"/>
<evidence type="ECO:0000313" key="9">
    <source>
        <dbReference type="EMBL" id="CAA7602896.1"/>
    </source>
</evidence>
<dbReference type="PANTHER" id="PTHR11265">
    <property type="entry name" value="S-ADENOSYL-METHYLTRANSFERASE MRAW"/>
    <property type="match status" value="1"/>
</dbReference>
<dbReference type="FunFam" id="1.10.150.170:FF:000001">
    <property type="entry name" value="Ribosomal RNA small subunit methyltransferase H"/>
    <property type="match status" value="1"/>
</dbReference>
<dbReference type="InterPro" id="IPR002903">
    <property type="entry name" value="RsmH"/>
</dbReference>
<dbReference type="SUPFAM" id="SSF81799">
    <property type="entry name" value="Putative methyltransferase TM0872, insert domain"/>
    <property type="match status" value="1"/>
</dbReference>
<dbReference type="EC" id="2.1.1.199" evidence="7"/>
<evidence type="ECO:0000256" key="6">
    <source>
        <dbReference type="ARBA" id="ARBA00022691"/>
    </source>
</evidence>
<dbReference type="NCBIfam" id="TIGR00006">
    <property type="entry name" value="16S rRNA (cytosine(1402)-N(4))-methyltransferase RsmH"/>
    <property type="match status" value="1"/>
</dbReference>
<evidence type="ECO:0000256" key="2">
    <source>
        <dbReference type="ARBA" id="ARBA00022490"/>
    </source>
</evidence>
<keyword evidence="2 7" id="KW-0963">Cytoplasm</keyword>
<dbReference type="HAMAP" id="MF_01007">
    <property type="entry name" value="16SrRNA_methyltr_H"/>
    <property type="match status" value="1"/>
</dbReference>
<dbReference type="GO" id="GO:0005737">
    <property type="term" value="C:cytoplasm"/>
    <property type="evidence" value="ECO:0007669"/>
    <property type="project" value="UniProtKB-SubCell"/>
</dbReference>
<dbReference type="Proteomes" id="UP000836597">
    <property type="component" value="Chromosome"/>
</dbReference>
<sequence>MGSADECRARRGAGSGWAQTRDGRGADEYSALAKVPGFGYADGHSSRTAGREFAGEVRMGEGRVILAYKHTSVLLNEAVDYWFTDPDGVYVDATLGGAGHSALLLSRLSPRGKLFGLDQDPAAIRRGGECLAQETRVTLLRTNFAALEDKLREAGALPVNGILFDLGVSSPQLDEGERGFSYMRDAQLDMRMDPGRELTARDIVNSWSADEICRVIRRFGEEKWAKRIAEFIAQARETHPLTTTGELVDVIKAAIPASARREGPHPAKRTFQALRIAVNDELGVLERALDQALRCLVPGGHLVVITFHSLEDRLVKEKMRSWLGKCTCPPDLPVCVCGAAASARLLNRKPVLPSATEIENNPRSRSAKLRAAEKISESLNDTNS</sequence>
<dbReference type="EMBL" id="CDGJ01000003">
    <property type="protein sequence ID" value="CEJ05777.1"/>
    <property type="molecule type" value="Genomic_DNA"/>
</dbReference>
<keyword evidence="3 7" id="KW-0698">rRNA processing</keyword>
<name>A0A8S0XCW9_9FIRM</name>
<evidence type="ECO:0000256" key="4">
    <source>
        <dbReference type="ARBA" id="ARBA00022603"/>
    </source>
</evidence>
<dbReference type="GO" id="GO:0071424">
    <property type="term" value="F:rRNA (cytosine-N4-)-methyltransferase activity"/>
    <property type="evidence" value="ECO:0007669"/>
    <property type="project" value="UniProtKB-UniRule"/>
</dbReference>
<dbReference type="Proteomes" id="UP001071230">
    <property type="component" value="Unassembled WGS sequence"/>
</dbReference>
<dbReference type="InterPro" id="IPR029063">
    <property type="entry name" value="SAM-dependent_MTases_sf"/>
</dbReference>
<dbReference type="Gene3D" id="3.40.50.150">
    <property type="entry name" value="Vaccinia Virus protein VP39"/>
    <property type="match status" value="1"/>
</dbReference>
<evidence type="ECO:0000313" key="10">
    <source>
        <dbReference type="EMBL" id="CEJ05777.1"/>
    </source>
</evidence>
<evidence type="ECO:0000256" key="1">
    <source>
        <dbReference type="ARBA" id="ARBA00010396"/>
    </source>
</evidence>
<dbReference type="GO" id="GO:0070475">
    <property type="term" value="P:rRNA base methylation"/>
    <property type="evidence" value="ECO:0007669"/>
    <property type="project" value="UniProtKB-UniRule"/>
</dbReference>
<feature type="binding site" evidence="7">
    <location>
        <position position="172"/>
    </location>
    <ligand>
        <name>S-adenosyl-L-methionine</name>
        <dbReference type="ChEBI" id="CHEBI:59789"/>
    </ligand>
</feature>
<comment type="function">
    <text evidence="7">Specifically methylates the N4 position of cytidine in position 1402 (C1402) of 16S rRNA.</text>
</comment>
<evidence type="ECO:0000256" key="8">
    <source>
        <dbReference type="SAM" id="MobiDB-lite"/>
    </source>
</evidence>
<dbReference type="InterPro" id="IPR023397">
    <property type="entry name" value="SAM-dep_MeTrfase_MraW_recog"/>
</dbReference>
<dbReference type="SUPFAM" id="SSF53335">
    <property type="entry name" value="S-adenosyl-L-methionine-dependent methyltransferases"/>
    <property type="match status" value="1"/>
</dbReference>
<proteinExistence type="inferred from homology"/>
<protein>
    <recommendedName>
        <fullName evidence="7">Ribosomal RNA small subunit methyltransferase H</fullName>
        <ecNumber evidence="7">2.1.1.199</ecNumber>
    </recommendedName>
    <alternativeName>
        <fullName evidence="7">16S rRNA m(4)C1402 methyltransferase</fullName>
    </alternativeName>
    <alternativeName>
        <fullName evidence="7">rRNA (cytosine-N(4)-)-methyltransferase RsmH</fullName>
    </alternativeName>
</protein>
<keyword evidence="11" id="KW-1185">Reference proteome</keyword>
<comment type="subcellular location">
    <subcellularLocation>
        <location evidence="7">Cytoplasm</location>
    </subcellularLocation>
</comment>
<comment type="catalytic activity">
    <reaction evidence="7">
        <text>cytidine(1402) in 16S rRNA + S-adenosyl-L-methionine = N(4)-methylcytidine(1402) in 16S rRNA + S-adenosyl-L-homocysteine + H(+)</text>
        <dbReference type="Rhea" id="RHEA:42928"/>
        <dbReference type="Rhea" id="RHEA-COMP:10286"/>
        <dbReference type="Rhea" id="RHEA-COMP:10287"/>
        <dbReference type="ChEBI" id="CHEBI:15378"/>
        <dbReference type="ChEBI" id="CHEBI:57856"/>
        <dbReference type="ChEBI" id="CHEBI:59789"/>
        <dbReference type="ChEBI" id="CHEBI:74506"/>
        <dbReference type="ChEBI" id="CHEBI:82748"/>
        <dbReference type="EC" id="2.1.1.199"/>
    </reaction>
</comment>
<evidence type="ECO:0000313" key="11">
    <source>
        <dbReference type="Proteomes" id="UP001071230"/>
    </source>
</evidence>
<evidence type="ECO:0000256" key="3">
    <source>
        <dbReference type="ARBA" id="ARBA00022552"/>
    </source>
</evidence>
<accession>A0A8S0XCW9</accession>
<keyword evidence="5 7" id="KW-0808">Transferase</keyword>
<dbReference type="EMBL" id="LR746496">
    <property type="protein sequence ID" value="CAA7602896.1"/>
    <property type="molecule type" value="Genomic_DNA"/>
</dbReference>
<dbReference type="PANTHER" id="PTHR11265:SF0">
    <property type="entry name" value="12S RRNA N4-METHYLCYTIDINE METHYLTRANSFERASE"/>
    <property type="match status" value="1"/>
</dbReference>
<dbReference type="AlphaFoldDB" id="A0A8S0XCW9"/>
<keyword evidence="6 7" id="KW-0949">S-adenosyl-L-methionine</keyword>
<reference evidence="9" key="2">
    <citation type="submission" date="2020-01" db="EMBL/GenBank/DDBJ databases">
        <authorList>
            <person name="Hornung B."/>
        </authorList>
    </citation>
    <scope>NUCLEOTIDE SEQUENCE</scope>
    <source>
        <strain evidence="9">PacBioINE</strain>
    </source>
</reference>
<evidence type="ECO:0000256" key="5">
    <source>
        <dbReference type="ARBA" id="ARBA00022679"/>
    </source>
</evidence>
<dbReference type="Gene3D" id="1.10.150.170">
    <property type="entry name" value="Putative methyltransferase TM0872, insert domain"/>
    <property type="match status" value="1"/>
</dbReference>
<gene>
    <name evidence="7" type="primary">rsmH</name>
    <name evidence="10" type="ORF">DEACI_0197</name>
    <name evidence="9" type="ORF">DEACI_3719</name>
</gene>